<dbReference type="EMBL" id="LAZR01053241">
    <property type="protein sequence ID" value="KKK81176.1"/>
    <property type="molecule type" value="Genomic_DNA"/>
</dbReference>
<dbReference type="AlphaFoldDB" id="A0A0F9B9P6"/>
<accession>A0A0F9B9P6</accession>
<sequence>MATINLLPWRDQFRQDKKKEYLMGYAEDIERWIDNQPNKIFSLKEKIAILEREMIILGAEGEDLPLVERRKNAETLKKLADTLLNYEDKLDQYERQMEPVTIIVNQLRIIINDEITHLRTPETKKVLVNVLERLQDKVGDITIKRGESNA</sequence>
<name>A0A0F9B9P6_9ZZZZ</name>
<gene>
    <name evidence="1" type="ORF">LCGC14_2816130</name>
</gene>
<evidence type="ECO:0000313" key="1">
    <source>
        <dbReference type="EMBL" id="KKK81176.1"/>
    </source>
</evidence>
<organism evidence="1">
    <name type="scientific">marine sediment metagenome</name>
    <dbReference type="NCBI Taxonomy" id="412755"/>
    <lineage>
        <taxon>unclassified sequences</taxon>
        <taxon>metagenomes</taxon>
        <taxon>ecological metagenomes</taxon>
    </lineage>
</organism>
<protein>
    <submittedName>
        <fullName evidence="1">Uncharacterized protein</fullName>
    </submittedName>
</protein>
<proteinExistence type="predicted"/>
<reference evidence="1" key="1">
    <citation type="journal article" date="2015" name="Nature">
        <title>Complex archaea that bridge the gap between prokaryotes and eukaryotes.</title>
        <authorList>
            <person name="Spang A."/>
            <person name="Saw J.H."/>
            <person name="Jorgensen S.L."/>
            <person name="Zaremba-Niedzwiedzka K."/>
            <person name="Martijn J."/>
            <person name="Lind A.E."/>
            <person name="van Eijk R."/>
            <person name="Schleper C."/>
            <person name="Guy L."/>
            <person name="Ettema T.J."/>
        </authorList>
    </citation>
    <scope>NUCLEOTIDE SEQUENCE</scope>
</reference>
<comment type="caution">
    <text evidence="1">The sequence shown here is derived from an EMBL/GenBank/DDBJ whole genome shotgun (WGS) entry which is preliminary data.</text>
</comment>